<keyword evidence="1" id="KW-1133">Transmembrane helix</keyword>
<dbReference type="AlphaFoldDB" id="A0A381TVN8"/>
<keyword evidence="1" id="KW-0812">Transmembrane</keyword>
<evidence type="ECO:0000313" key="2">
    <source>
        <dbReference type="EMBL" id="SVA20112.1"/>
    </source>
</evidence>
<protein>
    <recommendedName>
        <fullName evidence="3">GspL periplasmic domain-containing protein</fullName>
    </recommendedName>
</protein>
<reference evidence="2" key="1">
    <citation type="submission" date="2018-05" db="EMBL/GenBank/DDBJ databases">
        <authorList>
            <person name="Lanie J.A."/>
            <person name="Ng W.-L."/>
            <person name="Kazmierczak K.M."/>
            <person name="Andrzejewski T.M."/>
            <person name="Davidsen T.M."/>
            <person name="Wayne K.J."/>
            <person name="Tettelin H."/>
            <person name="Glass J.I."/>
            <person name="Rusch D."/>
            <person name="Podicherti R."/>
            <person name="Tsui H.-C.T."/>
            <person name="Winkler M.E."/>
        </authorList>
    </citation>
    <scope>NUCLEOTIDE SEQUENCE</scope>
</reference>
<proteinExistence type="predicted"/>
<name>A0A381TVN8_9ZZZZ</name>
<organism evidence="2">
    <name type="scientific">marine metagenome</name>
    <dbReference type="NCBI Taxonomy" id="408172"/>
    <lineage>
        <taxon>unclassified sequences</taxon>
        <taxon>metagenomes</taxon>
        <taxon>ecological metagenomes</taxon>
    </lineage>
</organism>
<feature type="non-terminal residue" evidence="2">
    <location>
        <position position="1"/>
    </location>
</feature>
<accession>A0A381TVN8</accession>
<dbReference type="EMBL" id="UINC01005252">
    <property type="protein sequence ID" value="SVA20112.1"/>
    <property type="molecule type" value="Genomic_DNA"/>
</dbReference>
<keyword evidence="1" id="KW-0472">Membrane</keyword>
<evidence type="ECO:0000256" key="1">
    <source>
        <dbReference type="SAM" id="Phobius"/>
    </source>
</evidence>
<feature type="transmembrane region" description="Helical" evidence="1">
    <location>
        <begin position="45"/>
        <end position="63"/>
    </location>
</feature>
<sequence>SLLERKHWGVLGELRNQAELYVESHQLSLYHESTPWKRFLRRNRGAVAVAAGLMVIISAGFFWQTSTKLDLLQQQIVEGDRLIQTELRRVLPKTSAAGLKSMLLELKEKIEQRKAYIENSKKFESREYHHLSFLKNVSSLLSEDAPFQVDSLEYGPERFSLSGTIGSYDRLQILKTNLKSIEEFKSGNIVESNRKSPDGIVYRISIDLN</sequence>
<gene>
    <name evidence="2" type="ORF">METZ01_LOCUS72966</name>
</gene>
<evidence type="ECO:0008006" key="3">
    <source>
        <dbReference type="Google" id="ProtNLM"/>
    </source>
</evidence>